<comment type="caution">
    <text evidence="2">The sequence shown here is derived from an EMBL/GenBank/DDBJ whole genome shotgun (WGS) entry which is preliminary data.</text>
</comment>
<feature type="region of interest" description="Disordered" evidence="1">
    <location>
        <begin position="194"/>
        <end position="242"/>
    </location>
</feature>
<dbReference type="InterPro" id="IPR000415">
    <property type="entry name" value="Nitroreductase-like"/>
</dbReference>
<sequence length="335" mass="36739">MHPTSFADDEVVESLVRDASTAPSMHNAQPWRFRYRRADHSMTLHADFERGTSQADPQLRSLHVACGAALFNLRVAAHHAGFRPVLRLLPDPAAPQTLATVKLIESPNTPDPDVARLHSAIAERRTSRYPYAERTIPSPLVNLLVDQVRAEGSRLTFISGRHLALVLDLIEQAELDADRLGGPDEARRFRTGVTLENASPAGPDAVHGMPAYAPGPERPGHTPPPGFPRGQGESDRGSGDVEHVPHLGLLYTERDDPIDWLTAGQAMERLLLTATREGLASSFATQALERTELRWLLRDPVWGTGPVQTVIRLGYGARGEPTPRRPVEDVLDIVP</sequence>
<evidence type="ECO:0000256" key="1">
    <source>
        <dbReference type="SAM" id="MobiDB-lite"/>
    </source>
</evidence>
<dbReference type="SUPFAM" id="SSF55469">
    <property type="entry name" value="FMN-dependent nitroreductase-like"/>
    <property type="match status" value="2"/>
</dbReference>
<accession>A0ABV9A3Q2</accession>
<name>A0ABV9A3Q2_9ACTN</name>
<gene>
    <name evidence="2" type="ORF">ACFPA8_09415</name>
</gene>
<reference evidence="3" key="1">
    <citation type="journal article" date="2019" name="Int. J. Syst. Evol. Microbiol.">
        <title>The Global Catalogue of Microorganisms (GCM) 10K type strain sequencing project: providing services to taxonomists for standard genome sequencing and annotation.</title>
        <authorList>
            <consortium name="The Broad Institute Genomics Platform"/>
            <consortium name="The Broad Institute Genome Sequencing Center for Infectious Disease"/>
            <person name="Wu L."/>
            <person name="Ma J."/>
        </authorList>
    </citation>
    <scope>NUCLEOTIDE SEQUENCE [LARGE SCALE GENOMIC DNA]</scope>
    <source>
        <strain evidence="3">CGMCC 4.7357</strain>
    </source>
</reference>
<keyword evidence="3" id="KW-1185">Reference proteome</keyword>
<evidence type="ECO:0000313" key="3">
    <source>
        <dbReference type="Proteomes" id="UP001595997"/>
    </source>
</evidence>
<organism evidence="2 3">
    <name type="scientific">Streptomyces ovatisporus</name>
    <dbReference type="NCBI Taxonomy" id="1128682"/>
    <lineage>
        <taxon>Bacteria</taxon>
        <taxon>Bacillati</taxon>
        <taxon>Actinomycetota</taxon>
        <taxon>Actinomycetes</taxon>
        <taxon>Kitasatosporales</taxon>
        <taxon>Streptomycetaceae</taxon>
        <taxon>Streptomyces</taxon>
    </lineage>
</organism>
<dbReference type="PANTHER" id="PTHR23026">
    <property type="entry name" value="NADPH NITROREDUCTASE"/>
    <property type="match status" value="1"/>
</dbReference>
<dbReference type="Gene3D" id="3.40.109.10">
    <property type="entry name" value="NADH Oxidase"/>
    <property type="match status" value="2"/>
</dbReference>
<protein>
    <submittedName>
        <fullName evidence="2">Acg family FMN-binding oxidoreductase</fullName>
    </submittedName>
</protein>
<evidence type="ECO:0000313" key="2">
    <source>
        <dbReference type="EMBL" id="MFC4494350.1"/>
    </source>
</evidence>
<dbReference type="RefSeq" id="WP_386445230.1">
    <property type="nucleotide sequence ID" value="NZ_JBHSFH010000005.1"/>
</dbReference>
<dbReference type="Proteomes" id="UP001595997">
    <property type="component" value="Unassembled WGS sequence"/>
</dbReference>
<dbReference type="PANTHER" id="PTHR23026:SF123">
    <property type="entry name" value="NAD(P)H NITROREDUCTASE RV3131-RELATED"/>
    <property type="match status" value="1"/>
</dbReference>
<dbReference type="NCBIfam" id="NF047509">
    <property type="entry name" value="Rv3131_FMN_oxido"/>
    <property type="match status" value="1"/>
</dbReference>
<feature type="compositionally biased region" description="Basic and acidic residues" evidence="1">
    <location>
        <begin position="232"/>
        <end position="242"/>
    </location>
</feature>
<dbReference type="InterPro" id="IPR050627">
    <property type="entry name" value="Nitroreductase/BluB"/>
</dbReference>
<proteinExistence type="predicted"/>
<dbReference type="EMBL" id="JBHSFH010000005">
    <property type="protein sequence ID" value="MFC4494350.1"/>
    <property type="molecule type" value="Genomic_DNA"/>
</dbReference>